<dbReference type="EMBL" id="JABBCX010000003">
    <property type="protein sequence ID" value="NMF48513.1"/>
    <property type="molecule type" value="Genomic_DNA"/>
</dbReference>
<dbReference type="PANTHER" id="PTHR42792">
    <property type="entry name" value="FLAGELLIN"/>
    <property type="match status" value="1"/>
</dbReference>
<protein>
    <submittedName>
        <fullName evidence="9">Flagellar hook-associated protein FlgL</fullName>
    </submittedName>
</protein>
<evidence type="ECO:0000256" key="4">
    <source>
        <dbReference type="ARBA" id="ARBA00022525"/>
    </source>
</evidence>
<dbReference type="NCBIfam" id="TIGR02550">
    <property type="entry name" value="flagell_flgL"/>
    <property type="match status" value="1"/>
</dbReference>
<dbReference type="RefSeq" id="WP_170071830.1">
    <property type="nucleotide sequence ID" value="NZ_JABBCX010000003.1"/>
</dbReference>
<evidence type="ECO:0000256" key="1">
    <source>
        <dbReference type="ARBA" id="ARBA00004365"/>
    </source>
</evidence>
<comment type="similarity">
    <text evidence="3">Belongs to the bacterial flagellin family.</text>
</comment>
<dbReference type="Pfam" id="PF00700">
    <property type="entry name" value="Flagellin_C"/>
    <property type="match status" value="1"/>
</dbReference>
<evidence type="ECO:0000256" key="6">
    <source>
        <dbReference type="SAM" id="Coils"/>
    </source>
</evidence>
<accession>A0A7X9U6P4</accession>
<dbReference type="GO" id="GO:0005576">
    <property type="term" value="C:extracellular region"/>
    <property type="evidence" value="ECO:0007669"/>
    <property type="project" value="UniProtKB-SubCell"/>
</dbReference>
<evidence type="ECO:0000259" key="7">
    <source>
        <dbReference type="Pfam" id="PF00669"/>
    </source>
</evidence>
<proteinExistence type="inferred from homology"/>
<evidence type="ECO:0000256" key="5">
    <source>
        <dbReference type="ARBA" id="ARBA00023143"/>
    </source>
</evidence>
<organism evidence="9 10">
    <name type="scientific">Pseudoalteromonas arctica</name>
    <dbReference type="NCBI Taxonomy" id="394751"/>
    <lineage>
        <taxon>Bacteria</taxon>
        <taxon>Pseudomonadati</taxon>
        <taxon>Pseudomonadota</taxon>
        <taxon>Gammaproteobacteria</taxon>
        <taxon>Alteromonadales</taxon>
        <taxon>Pseudoalteromonadaceae</taxon>
        <taxon>Pseudoalteromonas</taxon>
    </lineage>
</organism>
<gene>
    <name evidence="9" type="primary">flgL</name>
    <name evidence="9" type="ORF">HHL01_10000</name>
</gene>
<keyword evidence="9" id="KW-0966">Cell projection</keyword>
<evidence type="ECO:0000313" key="9">
    <source>
        <dbReference type="EMBL" id="NMF48513.1"/>
    </source>
</evidence>
<dbReference type="InterPro" id="IPR046358">
    <property type="entry name" value="Flagellin_C"/>
</dbReference>
<name>A0A7X9U6P4_9GAMM</name>
<dbReference type="InterPro" id="IPR013384">
    <property type="entry name" value="Flagell_FlgL"/>
</dbReference>
<evidence type="ECO:0000313" key="10">
    <source>
        <dbReference type="Proteomes" id="UP000519126"/>
    </source>
</evidence>
<feature type="domain" description="Flagellin C-terminal" evidence="8">
    <location>
        <begin position="338"/>
        <end position="417"/>
    </location>
</feature>
<dbReference type="Pfam" id="PF00669">
    <property type="entry name" value="Flagellin_N"/>
    <property type="match status" value="1"/>
</dbReference>
<dbReference type="AlphaFoldDB" id="A0A7X9U6P4"/>
<comment type="caution">
    <text evidence="9">The sequence shown here is derived from an EMBL/GenBank/DDBJ whole genome shotgun (WGS) entry which is preliminary data.</text>
</comment>
<dbReference type="GO" id="GO:0005198">
    <property type="term" value="F:structural molecule activity"/>
    <property type="evidence" value="ECO:0007669"/>
    <property type="project" value="InterPro"/>
</dbReference>
<dbReference type="SUPFAM" id="SSF64518">
    <property type="entry name" value="Phase 1 flagellin"/>
    <property type="match status" value="1"/>
</dbReference>
<feature type="coiled-coil region" evidence="6">
    <location>
        <begin position="59"/>
        <end position="93"/>
    </location>
</feature>
<dbReference type="InterPro" id="IPR001029">
    <property type="entry name" value="Flagellin_N"/>
</dbReference>
<dbReference type="Proteomes" id="UP000519126">
    <property type="component" value="Unassembled WGS sequence"/>
</dbReference>
<keyword evidence="9" id="KW-0969">Cilium</keyword>
<feature type="domain" description="Flagellin N-terminal" evidence="7">
    <location>
        <begin position="4"/>
        <end position="140"/>
    </location>
</feature>
<keyword evidence="4" id="KW-0964">Secreted</keyword>
<keyword evidence="6" id="KW-0175">Coiled coil</keyword>
<evidence type="ECO:0000256" key="3">
    <source>
        <dbReference type="ARBA" id="ARBA00005709"/>
    </source>
</evidence>
<dbReference type="Gene3D" id="1.20.1330.10">
    <property type="entry name" value="f41 fragment of flagellin, N-terminal domain"/>
    <property type="match status" value="2"/>
</dbReference>
<keyword evidence="5" id="KW-0975">Bacterial flagellum</keyword>
<dbReference type="GO" id="GO:0009424">
    <property type="term" value="C:bacterial-type flagellum hook"/>
    <property type="evidence" value="ECO:0007669"/>
    <property type="project" value="InterPro"/>
</dbReference>
<evidence type="ECO:0000256" key="2">
    <source>
        <dbReference type="ARBA" id="ARBA00004613"/>
    </source>
</evidence>
<reference evidence="9 10" key="1">
    <citation type="submission" date="2020-04" db="EMBL/GenBank/DDBJ databases">
        <title>Genome Sequencing and Assembley of Pseudoalteromonas artica.</title>
        <authorList>
            <person name="Akerly B."/>
            <person name="Cook G."/>
        </authorList>
    </citation>
    <scope>NUCLEOTIDE SEQUENCE [LARGE SCALE GENOMIC DNA]</scope>
    <source>
        <strain evidence="9 10">NEC-BIFX-0059</strain>
    </source>
</reference>
<sequence>MRLSNNLMYQNNINKILDNQQGVANAQERVTTGEKYLTTSEAPAAISQAMLYSNKIQTNEQYTKNIDQLTGRLETEESVLQSINSNIQQAQELTIQAGNGVYTKDDLKSIASELSGIQQTLANLMNTRSEDGKFIFSGYQDSTQPYQFDSAAGEYTYNGDQGQHQITIAEGVSIKASDNGFDTFEKTNARLNVESNTASVSGSITAASVYVDGQAEFDKFHQANYNADPTALATANTYSVLVSPGATATDPQTYEIYRDGAALTPAVTGEVTDEPIDFAGMKIEFEGTAPGQLDFRLEKPGKENVLNTLQSLITGLNDGTLEGDDFQQVLADGLVQLQNASEQVVFTQASLGGRMNALERVSDSNLALDIQNKSNRSNLVEVDMAEAISELTKQETALQASQATFGRLTNLSLFDYL</sequence>
<dbReference type="PANTHER" id="PTHR42792:SF1">
    <property type="entry name" value="FLAGELLAR HOOK-ASSOCIATED PROTEIN 3"/>
    <property type="match status" value="1"/>
</dbReference>
<dbReference type="InterPro" id="IPR001492">
    <property type="entry name" value="Flagellin"/>
</dbReference>
<keyword evidence="9" id="KW-0282">Flagellum</keyword>
<comment type="subcellular location">
    <subcellularLocation>
        <location evidence="1">Bacterial flagellum</location>
    </subcellularLocation>
    <subcellularLocation>
        <location evidence="2">Secreted</location>
    </subcellularLocation>
</comment>
<dbReference type="GO" id="GO:0071973">
    <property type="term" value="P:bacterial-type flagellum-dependent cell motility"/>
    <property type="evidence" value="ECO:0007669"/>
    <property type="project" value="InterPro"/>
</dbReference>
<evidence type="ECO:0000259" key="8">
    <source>
        <dbReference type="Pfam" id="PF00700"/>
    </source>
</evidence>